<dbReference type="OrthoDB" id="5945798at2759"/>
<proteinExistence type="predicted"/>
<dbReference type="InterPro" id="IPR046341">
    <property type="entry name" value="SET_dom_sf"/>
</dbReference>
<dbReference type="AlphaFoldDB" id="A0A1B7P4Q7"/>
<dbReference type="InterPro" id="IPR001214">
    <property type="entry name" value="SET_dom"/>
</dbReference>
<dbReference type="Pfam" id="PF00856">
    <property type="entry name" value="SET"/>
    <property type="match status" value="1"/>
</dbReference>
<gene>
    <name evidence="2" type="ORF">ACJ72_01607</name>
</gene>
<evidence type="ECO:0000313" key="2">
    <source>
        <dbReference type="EMBL" id="OAX84031.1"/>
    </source>
</evidence>
<evidence type="ECO:0000259" key="1">
    <source>
        <dbReference type="PROSITE" id="PS50280"/>
    </source>
</evidence>
<dbReference type="SUPFAM" id="SSF82199">
    <property type="entry name" value="SET domain"/>
    <property type="match status" value="1"/>
</dbReference>
<dbReference type="SMART" id="SM00317">
    <property type="entry name" value="SET"/>
    <property type="match status" value="1"/>
</dbReference>
<dbReference type="EMBL" id="LGUA01000111">
    <property type="protein sequence ID" value="OAX84031.1"/>
    <property type="molecule type" value="Genomic_DNA"/>
</dbReference>
<organism evidence="2 3">
    <name type="scientific">Emergomyces africanus</name>
    <dbReference type="NCBI Taxonomy" id="1955775"/>
    <lineage>
        <taxon>Eukaryota</taxon>
        <taxon>Fungi</taxon>
        <taxon>Dikarya</taxon>
        <taxon>Ascomycota</taxon>
        <taxon>Pezizomycotina</taxon>
        <taxon>Eurotiomycetes</taxon>
        <taxon>Eurotiomycetidae</taxon>
        <taxon>Onygenales</taxon>
        <taxon>Ajellomycetaceae</taxon>
        <taxon>Emergomyces</taxon>
    </lineage>
</organism>
<dbReference type="GO" id="GO:0005634">
    <property type="term" value="C:nucleus"/>
    <property type="evidence" value="ECO:0007669"/>
    <property type="project" value="TreeGrafter"/>
</dbReference>
<comment type="caution">
    <text evidence="2">The sequence shown here is derived from an EMBL/GenBank/DDBJ whole genome shotgun (WGS) entry which is preliminary data.</text>
</comment>
<dbReference type="STRING" id="1658172.A0A1B7P4Q7"/>
<dbReference type="Gene3D" id="2.170.270.10">
    <property type="entry name" value="SET domain"/>
    <property type="match status" value="1"/>
</dbReference>
<name>A0A1B7P4Q7_9EURO</name>
<dbReference type="Proteomes" id="UP000091918">
    <property type="component" value="Unassembled WGS sequence"/>
</dbReference>
<protein>
    <recommendedName>
        <fullName evidence="1">SET domain-containing protein</fullName>
    </recommendedName>
</protein>
<reference evidence="2 3" key="1">
    <citation type="submission" date="2015-07" db="EMBL/GenBank/DDBJ databases">
        <title>Emmonsia species relationships and genome sequence.</title>
        <authorList>
            <person name="Cuomo C.A."/>
            <person name="Schwartz I.S."/>
            <person name="Kenyon C."/>
            <person name="de Hoog G.S."/>
            <person name="Govender N.P."/>
            <person name="Botha A."/>
            <person name="Moreno L."/>
            <person name="de Vries M."/>
            <person name="Munoz J.F."/>
            <person name="Stielow J.B."/>
        </authorList>
    </citation>
    <scope>NUCLEOTIDE SEQUENCE [LARGE SCALE GENOMIC DNA]</scope>
    <source>
        <strain evidence="2 3">CBS 136260</strain>
    </source>
</reference>
<dbReference type="InterPro" id="IPR050869">
    <property type="entry name" value="H3K4_H4K5_MeTrfase"/>
</dbReference>
<dbReference type="CDD" id="cd20071">
    <property type="entry name" value="SET_SMYD"/>
    <property type="match status" value="1"/>
</dbReference>
<sequence length="448" mass="50358">MLRTSRIACTDPRAEAKQTSDKGLGLFATSQVRPGDNIFAITANFATVLHADRINDTCSNCFACTDDDSRPDFKLILKACTGCHVVKYCDRMEKGGEQIERVTVSARALKDISNTDIELSTLVAYFAMLDTNAFTLTNQNFEPIGLCLLPFAAYINHSCEPNAYVGFDGQVMFLKALQDIAADDEIFISYIDNTHPFKIRQSELQERYFFECKCPKCQKGTTAREDQYLTPEGPFGSNPENTVLKLLRTSKIPGETPEALFERLDLAFTLLNNTGCWPITRQPFPQLLDELVVELVSAKCYKSAFLPAAIRYLLIDPVLYPSRIHPIRKRNTWALSKLLKCVSFPLDSDASPPTPHLDQLLPGLSWIWYSLLYELVETYNDTLSRQLLIKTDFHGICSDMQLHGVDLQTAGGRRENKMAINSALQNLRRMVDEALPKFLTGGKYLGFS</sequence>
<dbReference type="PANTHER" id="PTHR12197">
    <property type="entry name" value="HISTONE-LYSINE N-METHYLTRANSFERASE SMYD"/>
    <property type="match status" value="1"/>
</dbReference>
<evidence type="ECO:0000313" key="3">
    <source>
        <dbReference type="Proteomes" id="UP000091918"/>
    </source>
</evidence>
<accession>A0A1B7P4Q7</accession>
<dbReference type="PANTHER" id="PTHR12197:SF251">
    <property type="entry name" value="EG:BACR7C10.4 PROTEIN"/>
    <property type="match status" value="1"/>
</dbReference>
<feature type="domain" description="SET" evidence="1">
    <location>
        <begin position="12"/>
        <end position="191"/>
    </location>
</feature>
<dbReference type="PROSITE" id="PS50280">
    <property type="entry name" value="SET"/>
    <property type="match status" value="1"/>
</dbReference>
<keyword evidence="3" id="KW-1185">Reference proteome</keyword>